<evidence type="ECO:0000313" key="8">
    <source>
        <dbReference type="Proteomes" id="UP000298327"/>
    </source>
</evidence>
<sequence>MGEVMSTPEKRQNLGEIMIESLNPPPAKDSLSEAADSPGPRTQSPWDFLISKLPPDMEDWTAAPMLAIRKLESIYRVDQLSSATRSNMTLEEIISPDQRQYLLKFFDLHYLPWLSLPETDIGNDPFLDLVRCTVASRHLDPLSRTTVAPALHKLTEEAVIRHVFNPCPSPAVVLAFTALALWMPLSKSSTSDTYDNRLIAGAAVNMCISLHMNQASTDVQQLTERIEGGENSPQLQQALAVAEGKLSQWISLHNVEAIVCVGTGRLPSSQLSDLDVRLNRPLSTTSLESARVCRLIVNARIFYITEAGLRLKLQGGANRTEIFYSEVDEVLWRFDGIQRISLPLPIVAEHESFYFHMTIVYYQFCRLLFLTHSLRQMRGLSSIASGKDGFYKLKKNGSSFALRCARDALASSEALLTTICSVPDRTTLATAPDSVFAMITYGAAYVIAAKFMILHTKKVRVLPGSSDELLRRTADILGQISPSPDHHAAHTSHMINSFIDAWKIGLEEDINGESNNSTPAEPTVDQNSPSISGARGGEPNVSGIPNTWMPEEVPAPGIDGLDYLQGLDQDAFLSADFWQFLSGNSMPLPPNPGMPPRYNG</sequence>
<evidence type="ECO:0000256" key="6">
    <source>
        <dbReference type="SAM" id="MobiDB-lite"/>
    </source>
</evidence>
<dbReference type="GO" id="GO:0000976">
    <property type="term" value="F:transcription cis-regulatory region binding"/>
    <property type="evidence" value="ECO:0007669"/>
    <property type="project" value="TreeGrafter"/>
</dbReference>
<reference evidence="7 8" key="1">
    <citation type="submission" date="2019-02" db="EMBL/GenBank/DDBJ databases">
        <title>Genome sequencing of the rare red list fungi Dentipellis fragilis.</title>
        <authorList>
            <person name="Buettner E."/>
            <person name="Kellner H."/>
        </authorList>
    </citation>
    <scope>NUCLEOTIDE SEQUENCE [LARGE SCALE GENOMIC DNA]</scope>
    <source>
        <strain evidence="7 8">DSM 105465</strain>
    </source>
</reference>
<protein>
    <recommendedName>
        <fullName evidence="9">Transcription factor domain-containing protein</fullName>
    </recommendedName>
</protein>
<keyword evidence="8" id="KW-1185">Reference proteome</keyword>
<evidence type="ECO:0008006" key="9">
    <source>
        <dbReference type="Google" id="ProtNLM"/>
    </source>
</evidence>
<dbReference type="OrthoDB" id="2595934at2759"/>
<dbReference type="Proteomes" id="UP000298327">
    <property type="component" value="Unassembled WGS sequence"/>
</dbReference>
<accession>A0A4Y9ZG16</accession>
<dbReference type="PANTHER" id="PTHR31845:SF17">
    <property type="entry name" value="ZN(II)2CYS6 TRANSCRIPTION FACTOR (EUROFUNG)"/>
    <property type="match status" value="1"/>
</dbReference>
<dbReference type="GO" id="GO:0005634">
    <property type="term" value="C:nucleus"/>
    <property type="evidence" value="ECO:0007669"/>
    <property type="project" value="UniProtKB-SubCell"/>
</dbReference>
<gene>
    <name evidence="7" type="ORF">EVG20_g1</name>
</gene>
<dbReference type="STRING" id="205917.A0A4Y9ZG16"/>
<organism evidence="7 8">
    <name type="scientific">Dentipellis fragilis</name>
    <dbReference type="NCBI Taxonomy" id="205917"/>
    <lineage>
        <taxon>Eukaryota</taxon>
        <taxon>Fungi</taxon>
        <taxon>Dikarya</taxon>
        <taxon>Basidiomycota</taxon>
        <taxon>Agaricomycotina</taxon>
        <taxon>Agaricomycetes</taxon>
        <taxon>Russulales</taxon>
        <taxon>Hericiaceae</taxon>
        <taxon>Dentipellis</taxon>
    </lineage>
</organism>
<dbReference type="EMBL" id="SEOQ01000001">
    <property type="protein sequence ID" value="TFY72967.1"/>
    <property type="molecule type" value="Genomic_DNA"/>
</dbReference>
<keyword evidence="3" id="KW-0238">DNA-binding</keyword>
<evidence type="ECO:0000256" key="2">
    <source>
        <dbReference type="ARBA" id="ARBA00023015"/>
    </source>
</evidence>
<evidence type="ECO:0000256" key="3">
    <source>
        <dbReference type="ARBA" id="ARBA00023125"/>
    </source>
</evidence>
<keyword evidence="4" id="KW-0804">Transcription</keyword>
<dbReference type="AlphaFoldDB" id="A0A4Y9ZG16"/>
<dbReference type="InterPro" id="IPR051089">
    <property type="entry name" value="prtT"/>
</dbReference>
<dbReference type="GO" id="GO:0000981">
    <property type="term" value="F:DNA-binding transcription factor activity, RNA polymerase II-specific"/>
    <property type="evidence" value="ECO:0007669"/>
    <property type="project" value="TreeGrafter"/>
</dbReference>
<feature type="region of interest" description="Disordered" evidence="6">
    <location>
        <begin position="510"/>
        <end position="548"/>
    </location>
</feature>
<feature type="region of interest" description="Disordered" evidence="6">
    <location>
        <begin position="1"/>
        <end position="44"/>
    </location>
</feature>
<proteinExistence type="predicted"/>
<evidence type="ECO:0000256" key="1">
    <source>
        <dbReference type="ARBA" id="ARBA00004123"/>
    </source>
</evidence>
<evidence type="ECO:0000256" key="4">
    <source>
        <dbReference type="ARBA" id="ARBA00023163"/>
    </source>
</evidence>
<dbReference type="CDD" id="cd12148">
    <property type="entry name" value="fungal_TF_MHR"/>
    <property type="match status" value="1"/>
</dbReference>
<name>A0A4Y9ZG16_9AGAM</name>
<evidence type="ECO:0000256" key="5">
    <source>
        <dbReference type="ARBA" id="ARBA00023242"/>
    </source>
</evidence>
<dbReference type="PANTHER" id="PTHR31845">
    <property type="entry name" value="FINGER DOMAIN PROTEIN, PUTATIVE-RELATED"/>
    <property type="match status" value="1"/>
</dbReference>
<evidence type="ECO:0000313" key="7">
    <source>
        <dbReference type="EMBL" id="TFY72967.1"/>
    </source>
</evidence>
<keyword evidence="5" id="KW-0539">Nucleus</keyword>
<comment type="subcellular location">
    <subcellularLocation>
        <location evidence="1">Nucleus</location>
    </subcellularLocation>
</comment>
<comment type="caution">
    <text evidence="7">The sequence shown here is derived from an EMBL/GenBank/DDBJ whole genome shotgun (WGS) entry which is preliminary data.</text>
</comment>
<feature type="compositionally biased region" description="Polar residues" evidence="6">
    <location>
        <begin position="512"/>
        <end position="531"/>
    </location>
</feature>
<keyword evidence="2" id="KW-0805">Transcription regulation</keyword>